<reference evidence="6 7" key="1">
    <citation type="submission" date="2018-04" db="EMBL/GenBank/DDBJ databases">
        <title>Characteristic and Complete Genome Sequencing of A Novel Member of Infective Endocarditis Causative Bacteria: Bergeyella cardium QL-PH.</title>
        <authorList>
            <person name="Pan H."/>
            <person name="Sun E."/>
            <person name="Zhang Y."/>
        </authorList>
    </citation>
    <scope>NUCLEOTIDE SEQUENCE [LARGE SCALE GENOMIC DNA]</scope>
    <source>
        <strain evidence="6 7">HPQL</strain>
    </source>
</reference>
<keyword evidence="7" id="KW-1185">Reference proteome</keyword>
<evidence type="ECO:0000313" key="7">
    <source>
        <dbReference type="Proteomes" id="UP000464318"/>
    </source>
</evidence>
<dbReference type="OrthoDB" id="9811522at2"/>
<name>A0A6P1QWL5_9FLAO</name>
<dbReference type="GO" id="GO:0140359">
    <property type="term" value="F:ABC-type transporter activity"/>
    <property type="evidence" value="ECO:0007669"/>
    <property type="project" value="InterPro"/>
</dbReference>
<keyword evidence="3" id="KW-0812">Transmembrane</keyword>
<evidence type="ECO:0000256" key="2">
    <source>
        <dbReference type="ARBA" id="ARBA00022475"/>
    </source>
</evidence>
<evidence type="ECO:0000256" key="5">
    <source>
        <dbReference type="ARBA" id="ARBA00023136"/>
    </source>
</evidence>
<dbReference type="InterPro" id="IPR051449">
    <property type="entry name" value="ABC-2_transporter_component"/>
</dbReference>
<keyword evidence="2" id="KW-1003">Cell membrane</keyword>
<proteinExistence type="predicted"/>
<dbReference type="KEGG" id="bcad:DBX24_06325"/>
<keyword evidence="5" id="KW-0472">Membrane</keyword>
<dbReference type="AlphaFoldDB" id="A0A6P1QWL5"/>
<evidence type="ECO:0000256" key="4">
    <source>
        <dbReference type="ARBA" id="ARBA00022989"/>
    </source>
</evidence>
<keyword evidence="4" id="KW-1133">Transmembrane helix</keyword>
<dbReference type="PANTHER" id="PTHR30294">
    <property type="entry name" value="MEMBRANE COMPONENT OF ABC TRANSPORTER YHHJ-RELATED"/>
    <property type="match status" value="1"/>
</dbReference>
<organism evidence="6 7">
    <name type="scientific">Bergeyella cardium</name>
    <dbReference type="NCBI Taxonomy" id="1585976"/>
    <lineage>
        <taxon>Bacteria</taxon>
        <taxon>Pseudomonadati</taxon>
        <taxon>Bacteroidota</taxon>
        <taxon>Flavobacteriia</taxon>
        <taxon>Flavobacteriales</taxon>
        <taxon>Weeksellaceae</taxon>
        <taxon>Bergeyella</taxon>
    </lineage>
</organism>
<comment type="subcellular location">
    <subcellularLocation>
        <location evidence="1">Cell membrane</location>
        <topology evidence="1">Multi-pass membrane protein</topology>
    </subcellularLocation>
</comment>
<evidence type="ECO:0000313" key="6">
    <source>
        <dbReference type="EMBL" id="QHN65527.1"/>
    </source>
</evidence>
<dbReference type="EMBL" id="CP029149">
    <property type="protein sequence ID" value="QHN65527.1"/>
    <property type="molecule type" value="Genomic_DNA"/>
</dbReference>
<evidence type="ECO:0000256" key="1">
    <source>
        <dbReference type="ARBA" id="ARBA00004651"/>
    </source>
</evidence>
<dbReference type="GO" id="GO:0005886">
    <property type="term" value="C:plasma membrane"/>
    <property type="evidence" value="ECO:0007669"/>
    <property type="project" value="UniProtKB-SubCell"/>
</dbReference>
<dbReference type="Pfam" id="PF12698">
    <property type="entry name" value="ABC2_membrane_3"/>
    <property type="match status" value="1"/>
</dbReference>
<sequence length="393" mass="44153">MMGILALIKREFRLFLTNKTLLSVFFLAPIAYALLIGFTYKEGKVTEIPVLLVNADKTPTAQQVVDMLEDNSSLRLIHYSQIPKEVSAEVIRQNAAAVVIIPERFEAMMLQKKYPEINVYINTSNVLTGNFASKAIQITLGTFSAGAEIKALQRRGMSSEQAKSQMEPFKTNYITLYNTTSNYLVFMWPPLMAVVLQQVILLAMAVSFSEDFKRTSFITDFNGKQRYTALIMAIKSLPIWLFSIFNLLMFYAFSLFFKLPTPEDSLHFFGVTAVFVLAACNLGVFVSILVPDPLKATQVLMVIASPAFIVSGFTWPVYSMPTALRYLTNIIPLTPYLEALKILLIQKGESSLTNGFYLQLVAQSVIYFLLGWIALKVKVKSLFKADKTHLETS</sequence>
<gene>
    <name evidence="6" type="ORF">DBX24_06325</name>
</gene>
<dbReference type="Gene3D" id="3.40.1710.10">
    <property type="entry name" value="abc type-2 transporter like domain"/>
    <property type="match status" value="1"/>
</dbReference>
<protein>
    <submittedName>
        <fullName evidence="6">ABC transporter permease</fullName>
    </submittedName>
</protein>
<dbReference type="Proteomes" id="UP000464318">
    <property type="component" value="Chromosome"/>
</dbReference>
<accession>A0A6P1QWL5</accession>
<dbReference type="InterPro" id="IPR013525">
    <property type="entry name" value="ABC2_TM"/>
</dbReference>
<dbReference type="RefSeq" id="WP_160224331.1">
    <property type="nucleotide sequence ID" value="NZ_CP029149.1"/>
</dbReference>
<evidence type="ECO:0000256" key="3">
    <source>
        <dbReference type="ARBA" id="ARBA00022692"/>
    </source>
</evidence>
<dbReference type="PANTHER" id="PTHR30294:SF46">
    <property type="entry name" value="ABC TRANSPORTER PERMEASE"/>
    <property type="match status" value="1"/>
</dbReference>